<dbReference type="CDD" id="cd13994">
    <property type="entry name" value="STKc_HAL4_like"/>
    <property type="match status" value="1"/>
</dbReference>
<dbReference type="InterPro" id="IPR011009">
    <property type="entry name" value="Kinase-like_dom_sf"/>
</dbReference>
<dbReference type="OrthoDB" id="4062651at2759"/>
<dbReference type="GO" id="GO:0005524">
    <property type="term" value="F:ATP binding"/>
    <property type="evidence" value="ECO:0007669"/>
    <property type="project" value="UniProtKB-KW"/>
</dbReference>
<dbReference type="Proteomes" id="UP000327118">
    <property type="component" value="Unassembled WGS sequence"/>
</dbReference>
<keyword evidence="5" id="KW-0808">Transferase</keyword>
<proteinExistence type="predicted"/>
<keyword evidence="5" id="KW-0418">Kinase</keyword>
<dbReference type="GO" id="GO:0035556">
    <property type="term" value="P:intracellular signal transduction"/>
    <property type="evidence" value="ECO:0007669"/>
    <property type="project" value="TreeGrafter"/>
</dbReference>
<evidence type="ECO:0000259" key="4">
    <source>
        <dbReference type="PROSITE" id="PS50011"/>
    </source>
</evidence>
<protein>
    <submittedName>
        <fullName evidence="5">Kinase-like domain-containing protein</fullName>
    </submittedName>
</protein>
<dbReference type="SUPFAM" id="SSF56112">
    <property type="entry name" value="Protein kinase-like (PK-like)"/>
    <property type="match status" value="1"/>
</dbReference>
<feature type="domain" description="Protein kinase" evidence="4">
    <location>
        <begin position="78"/>
        <end position="362"/>
    </location>
</feature>
<dbReference type="PROSITE" id="PS50011">
    <property type="entry name" value="PROTEIN_KINASE_DOM"/>
    <property type="match status" value="1"/>
</dbReference>
<evidence type="ECO:0000256" key="1">
    <source>
        <dbReference type="ARBA" id="ARBA00022741"/>
    </source>
</evidence>
<dbReference type="GO" id="GO:0005737">
    <property type="term" value="C:cytoplasm"/>
    <property type="evidence" value="ECO:0007669"/>
    <property type="project" value="TreeGrafter"/>
</dbReference>
<dbReference type="GO" id="GO:0000226">
    <property type="term" value="P:microtubule cytoskeleton organization"/>
    <property type="evidence" value="ECO:0007669"/>
    <property type="project" value="TreeGrafter"/>
</dbReference>
<dbReference type="AlphaFoldDB" id="A0A5N6ZAY2"/>
<evidence type="ECO:0000313" key="6">
    <source>
        <dbReference type="Proteomes" id="UP000327118"/>
    </source>
</evidence>
<organism evidence="5 6">
    <name type="scientific">Aspergillus coremiiformis</name>
    <dbReference type="NCBI Taxonomy" id="138285"/>
    <lineage>
        <taxon>Eukaryota</taxon>
        <taxon>Fungi</taxon>
        <taxon>Dikarya</taxon>
        <taxon>Ascomycota</taxon>
        <taxon>Pezizomycotina</taxon>
        <taxon>Eurotiomycetes</taxon>
        <taxon>Eurotiomycetidae</taxon>
        <taxon>Eurotiales</taxon>
        <taxon>Aspergillaceae</taxon>
        <taxon>Aspergillus</taxon>
        <taxon>Aspergillus subgen. Circumdati</taxon>
    </lineage>
</organism>
<dbReference type="PANTHER" id="PTHR24346">
    <property type="entry name" value="MAP/MICROTUBULE AFFINITY-REGULATING KINASE"/>
    <property type="match status" value="1"/>
</dbReference>
<keyword evidence="1" id="KW-0547">Nucleotide-binding</keyword>
<keyword evidence="2" id="KW-0067">ATP-binding</keyword>
<reference evidence="6" key="1">
    <citation type="submission" date="2019-04" db="EMBL/GenBank/DDBJ databases">
        <title>Friends and foes A comparative genomics studyof 23 Aspergillus species from section Flavi.</title>
        <authorList>
            <consortium name="DOE Joint Genome Institute"/>
            <person name="Kjaerbolling I."/>
            <person name="Vesth T."/>
            <person name="Frisvad J.C."/>
            <person name="Nybo J.L."/>
            <person name="Theobald S."/>
            <person name="Kildgaard S."/>
            <person name="Isbrandt T."/>
            <person name="Kuo A."/>
            <person name="Sato A."/>
            <person name="Lyhne E.K."/>
            <person name="Kogle M.E."/>
            <person name="Wiebenga A."/>
            <person name="Kun R.S."/>
            <person name="Lubbers R.J."/>
            <person name="Makela M.R."/>
            <person name="Barry K."/>
            <person name="Chovatia M."/>
            <person name="Clum A."/>
            <person name="Daum C."/>
            <person name="Haridas S."/>
            <person name="He G."/>
            <person name="LaButti K."/>
            <person name="Lipzen A."/>
            <person name="Mondo S."/>
            <person name="Riley R."/>
            <person name="Salamov A."/>
            <person name="Simmons B.A."/>
            <person name="Magnuson J.K."/>
            <person name="Henrissat B."/>
            <person name="Mortensen U.H."/>
            <person name="Larsen T.O."/>
            <person name="Devries R.P."/>
            <person name="Grigoriev I.V."/>
            <person name="Machida M."/>
            <person name="Baker S.E."/>
            <person name="Andersen M.R."/>
        </authorList>
    </citation>
    <scope>NUCLEOTIDE SEQUENCE [LARGE SCALE GENOMIC DNA]</scope>
    <source>
        <strain evidence="6">CBS 553.77</strain>
    </source>
</reference>
<evidence type="ECO:0000256" key="3">
    <source>
        <dbReference type="SAM" id="MobiDB-lite"/>
    </source>
</evidence>
<gene>
    <name evidence="5" type="ORF">BDV28DRAFT_156684</name>
</gene>
<evidence type="ECO:0000256" key="2">
    <source>
        <dbReference type="ARBA" id="ARBA00022840"/>
    </source>
</evidence>
<dbReference type="Pfam" id="PF00069">
    <property type="entry name" value="Pkinase"/>
    <property type="match status" value="1"/>
</dbReference>
<sequence>MSQRSISYSTWTSPHQHQLNAPEHKTGPNFLSALTFPNVLTRCWLARNESGNDDDDDERQTLLSPSATVPSTVTERYGSCIEILHYGTHSCVRLYARKSSAGHPKQLHVIKVLRRSSNAFVRATHRFEQSLSSAVSHPNLLQTLDVLQNDRGETCLVMDYCAGGDLNTLIATSGPLLDASAANCFFKQIMRAVAYLHENAIAHRALKTENILLSARGAVKVADFGDAEWLRDDVTHGIRAESRLRLQLSSLYSPPRKMVGSMPYLAPEELNDCAPVDPRAGDVWAAGLVYMAMRCGRLLWRTPCADDDGGYRAYLWGRQTYDGYPPIEGLEETHCRNVIYAMLHPDPTRRIRASEVLRSEWVYDVRVCDAGEMGQ</sequence>
<dbReference type="PANTHER" id="PTHR24346:SF76">
    <property type="entry name" value="NON-SPECIFIC SERINE_THREONINE PROTEIN KINASE"/>
    <property type="match status" value="1"/>
</dbReference>
<dbReference type="GO" id="GO:0004674">
    <property type="term" value="F:protein serine/threonine kinase activity"/>
    <property type="evidence" value="ECO:0007669"/>
    <property type="project" value="TreeGrafter"/>
</dbReference>
<name>A0A5N6ZAY2_9EURO</name>
<evidence type="ECO:0000313" key="5">
    <source>
        <dbReference type="EMBL" id="KAE8353889.1"/>
    </source>
</evidence>
<dbReference type="Gene3D" id="1.10.510.10">
    <property type="entry name" value="Transferase(Phosphotransferase) domain 1"/>
    <property type="match status" value="1"/>
</dbReference>
<dbReference type="InterPro" id="IPR000719">
    <property type="entry name" value="Prot_kinase_dom"/>
</dbReference>
<accession>A0A5N6ZAY2</accession>
<dbReference type="EMBL" id="ML739086">
    <property type="protein sequence ID" value="KAE8353889.1"/>
    <property type="molecule type" value="Genomic_DNA"/>
</dbReference>
<feature type="region of interest" description="Disordered" evidence="3">
    <location>
        <begin position="1"/>
        <end position="27"/>
    </location>
</feature>
<keyword evidence="6" id="KW-1185">Reference proteome</keyword>
<feature type="compositionally biased region" description="Polar residues" evidence="3">
    <location>
        <begin position="1"/>
        <end position="19"/>
    </location>
</feature>